<gene>
    <name evidence="1" type="ORF">CA54_21570</name>
</gene>
<dbReference type="AlphaFoldDB" id="A0A5C6BMG9"/>
<organism evidence="1 2">
    <name type="scientific">Symmachiella macrocystis</name>
    <dbReference type="NCBI Taxonomy" id="2527985"/>
    <lineage>
        <taxon>Bacteria</taxon>
        <taxon>Pseudomonadati</taxon>
        <taxon>Planctomycetota</taxon>
        <taxon>Planctomycetia</taxon>
        <taxon>Planctomycetales</taxon>
        <taxon>Planctomycetaceae</taxon>
        <taxon>Symmachiella</taxon>
    </lineage>
</organism>
<dbReference type="Proteomes" id="UP000320735">
    <property type="component" value="Unassembled WGS sequence"/>
</dbReference>
<sequence length="238" mass="26439">MRQCHSCGHLLSVHSPVCVSCHAPVATHDAEAAPIDQQSHEESLNAATGNLVAVARFSNSAEAGYFADDLEHSAQIESRLTIQEQFDALTGRWRHDYVLQVDESQAENATAYLNARVSDSPDEEYERIDPLTALPNTMPATGLNWIPILLTTLAAGSMAYWGIKKIEERPQPPALGNQHPQRVDDLWKAVVNADGPWIQQIGNGPGIRVMRTDGNGRIVIQEDRDGDRQIDREFRLRR</sequence>
<protein>
    <submittedName>
        <fullName evidence="1">Uncharacterized protein</fullName>
    </submittedName>
</protein>
<accession>A0A5C6BMG9</accession>
<evidence type="ECO:0000313" key="2">
    <source>
        <dbReference type="Proteomes" id="UP000320735"/>
    </source>
</evidence>
<name>A0A5C6BMG9_9PLAN</name>
<evidence type="ECO:0000313" key="1">
    <source>
        <dbReference type="EMBL" id="TWU13323.1"/>
    </source>
</evidence>
<reference evidence="1 2" key="1">
    <citation type="submission" date="2019-02" db="EMBL/GenBank/DDBJ databases">
        <title>Deep-cultivation of Planctomycetes and their phenomic and genomic characterization uncovers novel biology.</title>
        <authorList>
            <person name="Wiegand S."/>
            <person name="Jogler M."/>
            <person name="Boedeker C."/>
            <person name="Pinto D."/>
            <person name="Vollmers J."/>
            <person name="Rivas-Marin E."/>
            <person name="Kohn T."/>
            <person name="Peeters S.H."/>
            <person name="Heuer A."/>
            <person name="Rast P."/>
            <person name="Oberbeckmann S."/>
            <person name="Bunk B."/>
            <person name="Jeske O."/>
            <person name="Meyerdierks A."/>
            <person name="Storesund J.E."/>
            <person name="Kallscheuer N."/>
            <person name="Luecker S."/>
            <person name="Lage O.M."/>
            <person name="Pohl T."/>
            <person name="Merkel B.J."/>
            <person name="Hornburger P."/>
            <person name="Mueller R.-W."/>
            <person name="Bruemmer F."/>
            <person name="Labrenz M."/>
            <person name="Spormann A.M."/>
            <person name="Op Den Camp H."/>
            <person name="Overmann J."/>
            <person name="Amann R."/>
            <person name="Jetten M.S.M."/>
            <person name="Mascher T."/>
            <person name="Medema M.H."/>
            <person name="Devos D.P."/>
            <person name="Kaster A.-K."/>
            <person name="Ovreas L."/>
            <person name="Rohde M."/>
            <person name="Galperin M.Y."/>
            <person name="Jogler C."/>
        </authorList>
    </citation>
    <scope>NUCLEOTIDE SEQUENCE [LARGE SCALE GENOMIC DNA]</scope>
    <source>
        <strain evidence="1 2">CA54</strain>
    </source>
</reference>
<dbReference type="EMBL" id="SJPP01000001">
    <property type="protein sequence ID" value="TWU13323.1"/>
    <property type="molecule type" value="Genomic_DNA"/>
</dbReference>
<comment type="caution">
    <text evidence="1">The sequence shown here is derived from an EMBL/GenBank/DDBJ whole genome shotgun (WGS) entry which is preliminary data.</text>
</comment>
<proteinExistence type="predicted"/>
<keyword evidence="2" id="KW-1185">Reference proteome</keyword>